<keyword evidence="15" id="KW-1185">Reference proteome</keyword>
<comment type="similarity">
    <text evidence="10">Belongs to the acyltransferase CrtO family.</text>
</comment>
<keyword evidence="2" id="KW-1003">Cell membrane</keyword>
<evidence type="ECO:0000256" key="5">
    <source>
        <dbReference type="ARBA" id="ARBA00022729"/>
    </source>
</evidence>
<sequence>MTIEYLTFGIGISFISWIIGMIFNNILVKTEFYNSLSHLNFIENKTLNKYIGLFYFKWVVNNTFFKFFNQKIKIRNKNTVLADIRREMTIAEISHLIGFVFVTFIALYKSISVNPLFGLTIMFVNVFLNLYPSLLQQENKRRLDKLMKRKLTFGTR</sequence>
<evidence type="ECO:0000256" key="7">
    <source>
        <dbReference type="ARBA" id="ARBA00023136"/>
    </source>
</evidence>
<evidence type="ECO:0000256" key="13">
    <source>
        <dbReference type="SAM" id="Phobius"/>
    </source>
</evidence>
<evidence type="ECO:0000256" key="3">
    <source>
        <dbReference type="ARBA" id="ARBA00022679"/>
    </source>
</evidence>
<dbReference type="UniPathway" id="UPA00029">
    <property type="reaction ID" value="UER00560"/>
</dbReference>
<dbReference type="Proteomes" id="UP000316614">
    <property type="component" value="Chromosome"/>
</dbReference>
<proteinExistence type="inferred from homology"/>
<evidence type="ECO:0000256" key="6">
    <source>
        <dbReference type="ARBA" id="ARBA00022989"/>
    </source>
</evidence>
<dbReference type="EMBL" id="CP041253">
    <property type="protein sequence ID" value="QDH80699.1"/>
    <property type="molecule type" value="Genomic_DNA"/>
</dbReference>
<keyword evidence="4 13" id="KW-0812">Transmembrane</keyword>
<evidence type="ECO:0000256" key="12">
    <source>
        <dbReference type="ARBA" id="ARBA00025324"/>
    </source>
</evidence>
<evidence type="ECO:0000256" key="11">
    <source>
        <dbReference type="ARBA" id="ARBA00023667"/>
    </source>
</evidence>
<accession>A0A514CLK4</accession>
<evidence type="ECO:0000313" key="14">
    <source>
        <dbReference type="EMBL" id="QDH80699.1"/>
    </source>
</evidence>
<name>A0A514CLK4_9BACT</name>
<dbReference type="GO" id="GO:0005886">
    <property type="term" value="C:plasma membrane"/>
    <property type="evidence" value="ECO:0007669"/>
    <property type="project" value="UniProtKB-SubCell"/>
</dbReference>
<comment type="function">
    <text evidence="12">Catalyzes the acylation of glycosyl-4,4'-diaponeurosporenoate, i.e. the esterification of glucose at the C6'' position with the carboxyl group of the C(15) fatty acid 12-methyltetradecanoic acid, to yield staphyloxanthin. This is the last step in the biosynthesis of this orange pigment, present in most staphylococci strains.</text>
</comment>
<keyword evidence="6 13" id="KW-1133">Transmembrane helix</keyword>
<dbReference type="KEGG" id="echi:FKX85_17290"/>
<dbReference type="AlphaFoldDB" id="A0A514CLK4"/>
<evidence type="ECO:0000256" key="9">
    <source>
        <dbReference type="ARBA" id="ARBA00023588"/>
    </source>
</evidence>
<evidence type="ECO:0000256" key="8">
    <source>
        <dbReference type="ARBA" id="ARBA00023315"/>
    </source>
</evidence>
<dbReference type="OrthoDB" id="883215at2"/>
<organism evidence="14 15">
    <name type="scientific">Echinicola soli</name>
    <dbReference type="NCBI Taxonomy" id="2591634"/>
    <lineage>
        <taxon>Bacteria</taxon>
        <taxon>Pseudomonadati</taxon>
        <taxon>Bacteroidota</taxon>
        <taxon>Cytophagia</taxon>
        <taxon>Cytophagales</taxon>
        <taxon>Cyclobacteriaceae</taxon>
        <taxon>Echinicola</taxon>
    </lineage>
</organism>
<keyword evidence="7 13" id="KW-0472">Membrane</keyword>
<evidence type="ECO:0000256" key="4">
    <source>
        <dbReference type="ARBA" id="ARBA00022692"/>
    </source>
</evidence>
<dbReference type="InterPro" id="IPR044021">
    <property type="entry name" value="CrtO"/>
</dbReference>
<feature type="transmembrane region" description="Helical" evidence="13">
    <location>
        <begin position="5"/>
        <end position="27"/>
    </location>
</feature>
<evidence type="ECO:0000256" key="1">
    <source>
        <dbReference type="ARBA" id="ARBA00004162"/>
    </source>
</evidence>
<dbReference type="Pfam" id="PF18927">
    <property type="entry name" value="CrtO"/>
    <property type="match status" value="1"/>
</dbReference>
<feature type="transmembrane region" description="Helical" evidence="13">
    <location>
        <begin position="89"/>
        <end position="108"/>
    </location>
</feature>
<comment type="subcellular location">
    <subcellularLocation>
        <location evidence="1">Cell membrane</location>
        <topology evidence="1">Single-pass membrane protein</topology>
    </subcellularLocation>
</comment>
<comment type="pathway">
    <text evidence="9">Carotenoid biosynthesis; staphyloxanthin biosynthesis; staphyloxanthin from farnesyl diphosphate: step 5/5.</text>
</comment>
<evidence type="ECO:0000256" key="2">
    <source>
        <dbReference type="ARBA" id="ARBA00022475"/>
    </source>
</evidence>
<keyword evidence="5" id="KW-0732">Signal</keyword>
<reference evidence="14 15" key="1">
    <citation type="submission" date="2019-06" db="EMBL/GenBank/DDBJ databases">
        <title>Echinicola alkalisoli sp. nov. isolated from saline soil.</title>
        <authorList>
            <person name="Sun J.-Q."/>
            <person name="Xu L."/>
        </authorList>
    </citation>
    <scope>NUCLEOTIDE SEQUENCE [LARGE SCALE GENOMIC DNA]</scope>
    <source>
        <strain evidence="14 15">LN3S3</strain>
    </source>
</reference>
<feature type="transmembrane region" description="Helical" evidence="13">
    <location>
        <begin position="114"/>
        <end position="135"/>
    </location>
</feature>
<feature type="transmembrane region" description="Helical" evidence="13">
    <location>
        <begin position="47"/>
        <end position="68"/>
    </location>
</feature>
<keyword evidence="8" id="KW-0012">Acyltransferase</keyword>
<evidence type="ECO:0000256" key="10">
    <source>
        <dbReference type="ARBA" id="ARBA00023603"/>
    </source>
</evidence>
<gene>
    <name evidence="14" type="ORF">FKX85_17290</name>
</gene>
<dbReference type="GO" id="GO:0016746">
    <property type="term" value="F:acyltransferase activity"/>
    <property type="evidence" value="ECO:0007669"/>
    <property type="project" value="UniProtKB-KW"/>
</dbReference>
<keyword evidence="3" id="KW-0808">Transferase</keyword>
<evidence type="ECO:0000313" key="15">
    <source>
        <dbReference type="Proteomes" id="UP000316614"/>
    </source>
</evidence>
<protein>
    <recommendedName>
        <fullName evidence="11">Glycosyl-4,4'-diaponeurosporenoate acyltransferase</fullName>
    </recommendedName>
</protein>